<protein>
    <submittedName>
        <fullName evidence="2">Uncharacterized protein</fullName>
    </submittedName>
</protein>
<dbReference type="Proteomes" id="UP001057455">
    <property type="component" value="Unassembled WGS sequence"/>
</dbReference>
<gene>
    <name evidence="2" type="ORF">BaOVIS_021140</name>
</gene>
<evidence type="ECO:0000256" key="1">
    <source>
        <dbReference type="SAM" id="MobiDB-lite"/>
    </source>
</evidence>
<proteinExistence type="predicted"/>
<dbReference type="AlphaFoldDB" id="A0A9W5TC10"/>
<evidence type="ECO:0000313" key="3">
    <source>
        <dbReference type="Proteomes" id="UP001057455"/>
    </source>
</evidence>
<reference evidence="2" key="1">
    <citation type="submission" date="2019-12" db="EMBL/GenBank/DDBJ databases">
        <title>Genome sequence of Babesia ovis.</title>
        <authorList>
            <person name="Yamagishi J."/>
            <person name="Sevinc F."/>
            <person name="Xuan X."/>
        </authorList>
    </citation>
    <scope>NUCLEOTIDE SEQUENCE</scope>
    <source>
        <strain evidence="2">Selcuk</strain>
    </source>
</reference>
<organism evidence="2 3">
    <name type="scientific">Babesia ovis</name>
    <dbReference type="NCBI Taxonomy" id="5869"/>
    <lineage>
        <taxon>Eukaryota</taxon>
        <taxon>Sar</taxon>
        <taxon>Alveolata</taxon>
        <taxon>Apicomplexa</taxon>
        <taxon>Aconoidasida</taxon>
        <taxon>Piroplasmida</taxon>
        <taxon>Babesiidae</taxon>
        <taxon>Babesia</taxon>
    </lineage>
</organism>
<name>A0A9W5TC10_BABOV</name>
<evidence type="ECO:0000313" key="2">
    <source>
        <dbReference type="EMBL" id="GFE54710.1"/>
    </source>
</evidence>
<feature type="region of interest" description="Disordered" evidence="1">
    <location>
        <begin position="65"/>
        <end position="85"/>
    </location>
</feature>
<feature type="region of interest" description="Disordered" evidence="1">
    <location>
        <begin position="121"/>
        <end position="141"/>
    </location>
</feature>
<keyword evidence="3" id="KW-1185">Reference proteome</keyword>
<accession>A0A9W5TC10</accession>
<comment type="caution">
    <text evidence="2">The sequence shown here is derived from an EMBL/GenBank/DDBJ whole genome shotgun (WGS) entry which is preliminary data.</text>
</comment>
<sequence>MVVSGMCDVSPDFATPVRGYDCVSRLGLLVSGTVDDPIDVQSTAKRYKREGIASFGTRQISEGSSSTLDLASYGRPSSKPSVSLGQTSAYNVDRKSAEFSGCIDWGSISTDEDEPVIEHNELPKRPSAPFVSRDPTPAPKQLATHENLRDEHGCSPIRITPAKKPKVTLRMRNAVDSISHTSDSNGAGVMSPIEPKVSVTAVMTRACDVPPLVSAKVESSKTANNVPRWKSLRHKVLLRLRKKQAHNNYDLAMFLLLKFGGPDTNAGRSILRDASLLACSSLNRYSSEREMKLFYLRERTALTALLSQRMALNTLTPAQLHRKLAKLLPPNRWFNRPKLLQKVKDQEQWNPFSIFGSSLPYVSISEVFGLRGSTTTNPALCTDQTANSTTTPAFDGKCGGCACRVQGVDVTPGINWSSDPLMLDEVLWYLEATGKYVDKSPQVCTLQRCYCVTPDPHIAFNWNDARSTAWREYHGPRASMGQLLSPSIYEESLQDHEKLCNELKVTLSDGHLAPSDGTVDINTATDKGLKITSNNIGDTRKESNNRVSFLIPRTSSESGTGESVVYAILTPKTRRIKEQKLVFYRNYFNANQITALRGQVISPKLQTQQ</sequence>
<dbReference type="OrthoDB" id="339519at2759"/>
<dbReference type="EMBL" id="BLIY01000017">
    <property type="protein sequence ID" value="GFE54710.1"/>
    <property type="molecule type" value="Genomic_DNA"/>
</dbReference>